<feature type="compositionally biased region" description="Polar residues" evidence="6">
    <location>
        <begin position="1106"/>
        <end position="1117"/>
    </location>
</feature>
<dbReference type="PANTHER" id="PTHR47660">
    <property type="entry name" value="TRANSCRIPTION FACTOR WITH C2H2 AND ZN(2)-CYS(6) DNA BINDING DOMAIN (EUROFUNG)-RELATED-RELATED"/>
    <property type="match status" value="1"/>
</dbReference>
<feature type="domain" description="Zn(2)-C6 fungal-type" evidence="7">
    <location>
        <begin position="8"/>
        <end position="37"/>
    </location>
</feature>
<dbReference type="VEuPathDB" id="FungiDB:F4678DRAFT_444513"/>
<dbReference type="EMBL" id="JANPWZ010000322">
    <property type="protein sequence ID" value="KAJ3577714.1"/>
    <property type="molecule type" value="Genomic_DNA"/>
</dbReference>
<dbReference type="Proteomes" id="UP001148614">
    <property type="component" value="Unassembled WGS sequence"/>
</dbReference>
<sequence length="1166" mass="130377">MPISRKKACEQCRLAKTRCSLDPVCLRCSSRALECKYTAVSDQTFCTKSKQPIPILPTALPRHEVLNDIALDFPPLSTLQYDSSEGTRLQDPQTGIDPGVTTEQSMDASATAESQLRDLDSSSSPTLDDEEGVDIENDSTIGIYVRRLEHLAIHRRGPASERSLTARILLGQIKNYPMMLIRGSRLPPFIYPQCVLNNKLSRCCTAATGTHQCLLKPLANCAALTRMFYDRNPSNAQFLWKAMYDEQRRLYHEYHSYDVPTLLAAVQASMIYLLLQAQDAASIAKNDIASLVITVTALSSSLHFRSNYGSDIYQIPNLSQESWVIYESTRRSVSLFYVIRVVLIIRDGRPQRRCTLPTTPLPCGPDLWDHEATETWALRLHRYKTRTKSNQGLTINDLLSYLRFEHSNVDKETGNRVHEDLATCDTATFKSAVTMASLPERAHTCKLPPRNHASFRPVVPDWAKIDIVGQTILLAELTPHFGSFQNTCRALKLQSNEVKSFFMTYLQYQQDSKEGNLIAEQWGRDQAVLPAEGQDIPQQRPLLVTPAMIAPACDFLHAIGYHGCIEAVQKWVRRVILWPPNIDISGTDLSRLDEADIIFPQPRGERQLCRYKSFLGNDNRAVVGIYGAWKPKENGTPVARLSYIDVPEGSVAYGPGGSRNLALAGRYYVCWPTKSLYQNEYNDLVLATNIPGTRDIESTQFELPYHDDFNTDDVGSQFMDFAFDDIEKGEPEDPPFEQRPLAERIASTVNPKDIFGSDLGPQGHIVTFDPPDRERYDESGAPFGLGGTYHVVPPPRSNIPTQFKIEELPAHVALRVKTTQRLVIVRNGYVMPYFVEAGVHEWSTREGILDLYGPHGCYNVFTGEAPSNIFSGAMDSSPAQRAHYKNAFNDIRGDGLETGYAGYTMSAATSLAPIGGELKIMLPQGDMLYHEDEEMRQFPQDVEGNEQHMMHIAPLAHFSALRELQDQQTRAKETRLEEEVDTVIPEDSTIGEDITSGRLRRKPRSNVPVYTTGMFIKSEPLADDDDLAEWALIAPTPSRRKRKTSEDDEEFTPTKSAKAKAKKATSVQKTPAPRNSQQKVSSGKKGTRATRAAPVRKPIGPLLSAIQANQRSGNMSLSLPPLPKDDDEKVAAKSKKTMLRIKTSKSPAQSQERAIHDPDETEDEGQ</sequence>
<evidence type="ECO:0000256" key="3">
    <source>
        <dbReference type="ARBA" id="ARBA00023015"/>
    </source>
</evidence>
<name>A0A9W8NJF5_9PEZI</name>
<dbReference type="GO" id="GO:0000981">
    <property type="term" value="F:DNA-binding transcription factor activity, RNA polymerase II-specific"/>
    <property type="evidence" value="ECO:0007669"/>
    <property type="project" value="InterPro"/>
</dbReference>
<gene>
    <name evidence="8" type="ORF">NPX13_g2856</name>
</gene>
<dbReference type="SUPFAM" id="SSF57701">
    <property type="entry name" value="Zn2/Cys6 DNA-binding domain"/>
    <property type="match status" value="1"/>
</dbReference>
<dbReference type="AlphaFoldDB" id="A0A9W8NJF5"/>
<dbReference type="VEuPathDB" id="FungiDB:F4678DRAFT_466435"/>
<feature type="compositionally biased region" description="Polar residues" evidence="6">
    <location>
        <begin position="1067"/>
        <end position="1081"/>
    </location>
</feature>
<evidence type="ECO:0000256" key="1">
    <source>
        <dbReference type="ARBA" id="ARBA00022723"/>
    </source>
</evidence>
<feature type="compositionally biased region" description="Basic residues" evidence="6">
    <location>
        <begin position="1132"/>
        <end position="1143"/>
    </location>
</feature>
<keyword evidence="4" id="KW-0804">Transcription</keyword>
<proteinExistence type="predicted"/>
<evidence type="ECO:0000256" key="5">
    <source>
        <dbReference type="ARBA" id="ARBA00023242"/>
    </source>
</evidence>
<keyword evidence="1" id="KW-0479">Metal-binding</keyword>
<dbReference type="InterPro" id="IPR001138">
    <property type="entry name" value="Zn2Cys6_DnaBD"/>
</dbReference>
<evidence type="ECO:0000313" key="9">
    <source>
        <dbReference type="Proteomes" id="UP001148614"/>
    </source>
</evidence>
<protein>
    <recommendedName>
        <fullName evidence="7">Zn(2)-C6 fungal-type domain-containing protein</fullName>
    </recommendedName>
</protein>
<dbReference type="CDD" id="cd00067">
    <property type="entry name" value="GAL4"/>
    <property type="match status" value="1"/>
</dbReference>
<dbReference type="InterPro" id="IPR036864">
    <property type="entry name" value="Zn2-C6_fun-type_DNA-bd_sf"/>
</dbReference>
<dbReference type="GO" id="GO:0008270">
    <property type="term" value="F:zinc ion binding"/>
    <property type="evidence" value="ECO:0007669"/>
    <property type="project" value="InterPro"/>
</dbReference>
<organism evidence="8 9">
    <name type="scientific">Xylaria arbuscula</name>
    <dbReference type="NCBI Taxonomy" id="114810"/>
    <lineage>
        <taxon>Eukaryota</taxon>
        <taxon>Fungi</taxon>
        <taxon>Dikarya</taxon>
        <taxon>Ascomycota</taxon>
        <taxon>Pezizomycotina</taxon>
        <taxon>Sordariomycetes</taxon>
        <taxon>Xylariomycetidae</taxon>
        <taxon>Xylariales</taxon>
        <taxon>Xylariaceae</taxon>
        <taxon>Xylaria</taxon>
    </lineage>
</organism>
<keyword evidence="2" id="KW-0862">Zinc</keyword>
<feature type="region of interest" description="Disordered" evidence="6">
    <location>
        <begin position="81"/>
        <end position="133"/>
    </location>
</feature>
<dbReference type="PANTHER" id="PTHR47660:SF3">
    <property type="entry name" value="FINGER DOMAIN PROTEIN, PUTATIVE (AFU_ORTHOLOGUE AFUA_4G03310)-RELATED"/>
    <property type="match status" value="1"/>
</dbReference>
<reference evidence="8" key="1">
    <citation type="submission" date="2022-07" db="EMBL/GenBank/DDBJ databases">
        <title>Genome Sequence of Xylaria arbuscula.</title>
        <authorList>
            <person name="Buettner E."/>
        </authorList>
    </citation>
    <scope>NUCLEOTIDE SEQUENCE</scope>
    <source>
        <strain evidence="8">VT107</strain>
    </source>
</reference>
<evidence type="ECO:0000313" key="8">
    <source>
        <dbReference type="EMBL" id="KAJ3577714.1"/>
    </source>
</evidence>
<keyword evidence="5" id="KW-0539">Nucleus</keyword>
<evidence type="ECO:0000256" key="2">
    <source>
        <dbReference type="ARBA" id="ARBA00022833"/>
    </source>
</evidence>
<keyword evidence="3" id="KW-0805">Transcription regulation</keyword>
<feature type="compositionally biased region" description="Polar residues" evidence="6">
    <location>
        <begin position="81"/>
        <end position="93"/>
    </location>
</feature>
<evidence type="ECO:0000256" key="4">
    <source>
        <dbReference type="ARBA" id="ARBA00023163"/>
    </source>
</evidence>
<evidence type="ECO:0000256" key="6">
    <source>
        <dbReference type="SAM" id="MobiDB-lite"/>
    </source>
</evidence>
<keyword evidence="9" id="KW-1185">Reference proteome</keyword>
<feature type="compositionally biased region" description="Polar residues" evidence="6">
    <location>
        <begin position="101"/>
        <end position="114"/>
    </location>
</feature>
<feature type="region of interest" description="Disordered" evidence="6">
    <location>
        <begin position="1038"/>
        <end position="1166"/>
    </location>
</feature>
<dbReference type="Gene3D" id="4.10.240.10">
    <property type="entry name" value="Zn(2)-C6 fungal-type DNA-binding domain"/>
    <property type="match status" value="1"/>
</dbReference>
<dbReference type="Pfam" id="PF00172">
    <property type="entry name" value="Zn_clus"/>
    <property type="match status" value="1"/>
</dbReference>
<evidence type="ECO:0000259" key="7">
    <source>
        <dbReference type="PROSITE" id="PS50048"/>
    </source>
</evidence>
<dbReference type="PROSITE" id="PS50048">
    <property type="entry name" value="ZN2_CY6_FUNGAL_2"/>
    <property type="match status" value="1"/>
</dbReference>
<accession>A0A9W8NJF5</accession>
<dbReference type="PROSITE" id="PS00463">
    <property type="entry name" value="ZN2_CY6_FUNGAL_1"/>
    <property type="match status" value="1"/>
</dbReference>
<comment type="caution">
    <text evidence="8">The sequence shown here is derived from an EMBL/GenBank/DDBJ whole genome shotgun (WGS) entry which is preliminary data.</text>
</comment>